<protein>
    <recommendedName>
        <fullName evidence="3">Rpn family recombination-promoting nuclease/putative transposase</fullName>
    </recommendedName>
</protein>
<name>A0ABT0I7L5_9ACTN</name>
<dbReference type="Proteomes" id="UP001522868">
    <property type="component" value="Unassembled WGS sequence"/>
</dbReference>
<feature type="non-terminal residue" evidence="1">
    <location>
        <position position="155"/>
    </location>
</feature>
<proteinExistence type="predicted"/>
<evidence type="ECO:0000313" key="2">
    <source>
        <dbReference type="Proteomes" id="UP001522868"/>
    </source>
</evidence>
<keyword evidence="2" id="KW-1185">Reference proteome</keyword>
<sequence length="155" mass="17506">MVSSPHEAMRRIFEEYPALFSSVAEVLGVPFGTPISMTALPTDLTETRPLERRLDTLLRFETEEEGEFLLAVEAQGKRDPDKPASWAYYLSYLYNKYGQPPILLVICQDRATADWASQPVHVGTPQWTSFTLRPLVAGPHNMPVITQETEARKDP</sequence>
<reference evidence="1 2" key="1">
    <citation type="submission" date="2022-04" db="EMBL/GenBank/DDBJ databases">
        <title>Streptomyces sp. nov. LCR6-01 isolated from Lichen of Dirinaria sp.</title>
        <authorList>
            <person name="Kanchanasin P."/>
            <person name="Tanasupawat S."/>
            <person name="Phongsopitanun W."/>
        </authorList>
    </citation>
    <scope>NUCLEOTIDE SEQUENCE [LARGE SCALE GENOMIC DNA]</scope>
    <source>
        <strain evidence="1 2">LCR6-01</strain>
    </source>
</reference>
<organism evidence="1 2">
    <name type="scientific">Streptomyces lichenis</name>
    <dbReference type="NCBI Taxonomy" id="2306967"/>
    <lineage>
        <taxon>Bacteria</taxon>
        <taxon>Bacillati</taxon>
        <taxon>Actinomycetota</taxon>
        <taxon>Actinomycetes</taxon>
        <taxon>Kitasatosporales</taxon>
        <taxon>Streptomycetaceae</taxon>
        <taxon>Streptomyces</taxon>
    </lineage>
</organism>
<dbReference type="EMBL" id="JALPTH010000005">
    <property type="protein sequence ID" value="MCK8677316.1"/>
    <property type="molecule type" value="Genomic_DNA"/>
</dbReference>
<evidence type="ECO:0000313" key="1">
    <source>
        <dbReference type="EMBL" id="MCK8677316.1"/>
    </source>
</evidence>
<comment type="caution">
    <text evidence="1">The sequence shown here is derived from an EMBL/GenBank/DDBJ whole genome shotgun (WGS) entry which is preliminary data.</text>
</comment>
<dbReference type="PANTHER" id="PTHR34613:SF1">
    <property type="entry name" value="SLL6017 PROTEIN"/>
    <property type="match status" value="1"/>
</dbReference>
<evidence type="ECO:0008006" key="3">
    <source>
        <dbReference type="Google" id="ProtNLM"/>
    </source>
</evidence>
<dbReference type="PANTHER" id="PTHR34613">
    <property type="entry name" value="SLL0800 PROTEIN"/>
    <property type="match status" value="1"/>
</dbReference>
<gene>
    <name evidence="1" type="ORF">M1O15_07925</name>
</gene>
<accession>A0ABT0I7L5</accession>